<gene>
    <name evidence="2" type="ORF">J3495_14445</name>
</gene>
<dbReference type="AlphaFoldDB" id="A0A940X9L6"/>
<organism evidence="2 3">
    <name type="scientific">Flavobacterium geliluteum</name>
    <dbReference type="NCBI Taxonomy" id="2816120"/>
    <lineage>
        <taxon>Bacteria</taxon>
        <taxon>Pseudomonadati</taxon>
        <taxon>Bacteroidota</taxon>
        <taxon>Flavobacteriia</taxon>
        <taxon>Flavobacteriales</taxon>
        <taxon>Flavobacteriaceae</taxon>
        <taxon>Flavobacterium</taxon>
    </lineage>
</organism>
<keyword evidence="1" id="KW-0472">Membrane</keyword>
<comment type="caution">
    <text evidence="2">The sequence shown here is derived from an EMBL/GenBank/DDBJ whole genome shotgun (WGS) entry which is preliminary data.</text>
</comment>
<dbReference type="Proteomes" id="UP000675047">
    <property type="component" value="Unassembled WGS sequence"/>
</dbReference>
<feature type="transmembrane region" description="Helical" evidence="1">
    <location>
        <begin position="61"/>
        <end position="78"/>
    </location>
</feature>
<keyword evidence="1" id="KW-1133">Transmembrane helix</keyword>
<reference evidence="2 3" key="1">
    <citation type="submission" date="2021-03" db="EMBL/GenBank/DDBJ databases">
        <title>Flavobacterium Flabelliformis Sp. Nov. And Flavobacterium Geliluteum Sp. Nov., Two Novel Multidrug Resistant Psychrophilic Species Isolated From Antarctica.</title>
        <authorList>
            <person name="Kralova S."/>
            <person name="Busse H.J."/>
            <person name="Bezdicek M."/>
            <person name="Nykrynova M."/>
            <person name="Kroupova E."/>
            <person name="Krsek D."/>
            <person name="Sedlacek I."/>
        </authorList>
    </citation>
    <scope>NUCLEOTIDE SEQUENCE [LARGE SCALE GENOMIC DNA]</scope>
    <source>
        <strain evidence="2 3">P7388</strain>
    </source>
</reference>
<feature type="transmembrane region" description="Helical" evidence="1">
    <location>
        <begin position="84"/>
        <end position="107"/>
    </location>
</feature>
<sequence>MDTNFYVIRCVDDLLYLKSFRSLFYRFNEVKLDIKNLENEISVRWEQKINRYYKACGCGEGKFFVFVFFLLAIAWKYSKKELFLSWRTFAFVFLMCLLGAFLGKAYGQYFAFRKLKRIINQLESSDWQFY</sequence>
<protein>
    <submittedName>
        <fullName evidence="2">Uncharacterized protein</fullName>
    </submittedName>
</protein>
<proteinExistence type="predicted"/>
<keyword evidence="1" id="KW-0812">Transmembrane</keyword>
<name>A0A940X9L6_9FLAO</name>
<dbReference type="RefSeq" id="WP_210667246.1">
    <property type="nucleotide sequence ID" value="NZ_JAGFBV010000024.1"/>
</dbReference>
<evidence type="ECO:0000256" key="1">
    <source>
        <dbReference type="SAM" id="Phobius"/>
    </source>
</evidence>
<accession>A0A940X9L6</accession>
<evidence type="ECO:0000313" key="2">
    <source>
        <dbReference type="EMBL" id="MBP4139275.1"/>
    </source>
</evidence>
<keyword evidence="3" id="KW-1185">Reference proteome</keyword>
<dbReference type="EMBL" id="JAGFBV010000024">
    <property type="protein sequence ID" value="MBP4139275.1"/>
    <property type="molecule type" value="Genomic_DNA"/>
</dbReference>
<evidence type="ECO:0000313" key="3">
    <source>
        <dbReference type="Proteomes" id="UP000675047"/>
    </source>
</evidence>